<reference evidence="2 3" key="2">
    <citation type="submission" date="2017-09" db="EMBL/GenBank/DDBJ databases">
        <title>Extensive intraspecific genome diversity in a model arbuscular mycorrhizal fungus.</title>
        <authorList>
            <person name="Chen E.C."/>
            <person name="Morin E."/>
            <person name="Beaudet D."/>
            <person name="Noel J."/>
            <person name="Ndikumana S."/>
            <person name="Charron P."/>
            <person name="St-Onge C."/>
            <person name="Giorgi J."/>
            <person name="Grigoriev I.V."/>
            <person name="Roux C."/>
            <person name="Martin F.M."/>
            <person name="Corradi N."/>
        </authorList>
    </citation>
    <scope>NUCLEOTIDE SEQUENCE [LARGE SCALE GENOMIC DNA]</scope>
    <source>
        <strain evidence="2 3">A5</strain>
    </source>
</reference>
<comment type="caution">
    <text evidence="2">The sequence shown here is derived from an EMBL/GenBank/DDBJ whole genome shotgun (WGS) entry which is preliminary data.</text>
</comment>
<feature type="compositionally biased region" description="Basic and acidic residues" evidence="1">
    <location>
        <begin position="132"/>
        <end position="142"/>
    </location>
</feature>
<feature type="compositionally biased region" description="Basic residues" evidence="1">
    <location>
        <begin position="153"/>
        <end position="163"/>
    </location>
</feature>
<evidence type="ECO:0000313" key="2">
    <source>
        <dbReference type="EMBL" id="PKC04859.1"/>
    </source>
</evidence>
<dbReference type="Gene3D" id="3.60.10.10">
    <property type="entry name" value="Endonuclease/exonuclease/phosphatase"/>
    <property type="match status" value="1"/>
</dbReference>
<reference evidence="2 3" key="1">
    <citation type="submission" date="2016-04" db="EMBL/GenBank/DDBJ databases">
        <title>Genome analyses suggest a sexual origin of heterokaryosis in a supposedly ancient asexual fungus.</title>
        <authorList>
            <person name="Ropars J."/>
            <person name="Sedzielewska K."/>
            <person name="Noel J."/>
            <person name="Charron P."/>
            <person name="Farinelli L."/>
            <person name="Marton T."/>
            <person name="Kruger M."/>
            <person name="Pelin A."/>
            <person name="Brachmann A."/>
            <person name="Corradi N."/>
        </authorList>
    </citation>
    <scope>NUCLEOTIDE SEQUENCE [LARGE SCALE GENOMIC DNA]</scope>
    <source>
        <strain evidence="2 3">A5</strain>
    </source>
</reference>
<dbReference type="InterPro" id="IPR036691">
    <property type="entry name" value="Endo/exonu/phosph_ase_sf"/>
</dbReference>
<feature type="compositionally biased region" description="Polar residues" evidence="1">
    <location>
        <begin position="182"/>
        <end position="193"/>
    </location>
</feature>
<evidence type="ECO:0000313" key="3">
    <source>
        <dbReference type="Proteomes" id="UP000232722"/>
    </source>
</evidence>
<organism evidence="2 3">
    <name type="scientific">Rhizophagus irregularis</name>
    <dbReference type="NCBI Taxonomy" id="588596"/>
    <lineage>
        <taxon>Eukaryota</taxon>
        <taxon>Fungi</taxon>
        <taxon>Fungi incertae sedis</taxon>
        <taxon>Mucoromycota</taxon>
        <taxon>Glomeromycotina</taxon>
        <taxon>Glomeromycetes</taxon>
        <taxon>Glomerales</taxon>
        <taxon>Glomeraceae</taxon>
        <taxon>Rhizophagus</taxon>
    </lineage>
</organism>
<evidence type="ECO:0000256" key="1">
    <source>
        <dbReference type="SAM" id="MobiDB-lite"/>
    </source>
</evidence>
<sequence>MTVYFTVKDEYARQLLKNVWSIDIENYIYHLGPAHFKANDFDERKKHRGEFIGFGKEHTAAKALEITAPFNPKSAFKQSPDKIIVEFQNEADLFNACDKNYHFSDFNIKGYPLGYNWPQRDRAISSHEIAANHDDDSKEKVNNKPHLQGQHITHGRHTHRNQRFKNNYNSKNHNINKKNLDNIPSCTSGSNKTPLGVKSHCSRNNNKDNIIISDNTSFDTSSTYSNTPNNQNCQGDWDEYKNHNYITQAQNNGKSHEDSKRDKIINNSTREYPTAYNKNDTPDQQHLQDIDDQVMQDINDLLNMERNRFINKQQNQPQKAKFPTLSFATHNINGLKSNPDKLYSLIDDLKDFDIIGLNETNISPKDGKYINNELNEGDFNAIVNKHQDKLHVTKQWNNNQIFNTLLDNDFIDTYREANPNKKEFTWSNAISSGITKPLRVPGTITKD</sequence>
<name>A0A2N0PDH9_9GLOM</name>
<proteinExistence type="predicted"/>
<dbReference type="SUPFAM" id="SSF56219">
    <property type="entry name" value="DNase I-like"/>
    <property type="match status" value="2"/>
</dbReference>
<dbReference type="VEuPathDB" id="FungiDB:FUN_015627"/>
<dbReference type="VEuPathDB" id="FungiDB:RhiirFUN_020599"/>
<accession>A0A2N0PDH9</accession>
<dbReference type="EMBL" id="LLXJ01000947">
    <property type="protein sequence ID" value="PKC04859.1"/>
    <property type="molecule type" value="Genomic_DNA"/>
</dbReference>
<gene>
    <name evidence="2" type="ORF">RhiirA5_379074</name>
</gene>
<evidence type="ECO:0008006" key="4">
    <source>
        <dbReference type="Google" id="ProtNLM"/>
    </source>
</evidence>
<dbReference type="VEuPathDB" id="FungiDB:RhiirA1_458752"/>
<feature type="region of interest" description="Disordered" evidence="1">
    <location>
        <begin position="132"/>
        <end position="198"/>
    </location>
</feature>
<protein>
    <recommendedName>
        <fullName evidence="4">DNase I-like protein</fullName>
    </recommendedName>
</protein>
<dbReference type="AlphaFoldDB" id="A0A2N0PDH9"/>
<dbReference type="Proteomes" id="UP000232722">
    <property type="component" value="Unassembled WGS sequence"/>
</dbReference>